<keyword evidence="3" id="KW-1185">Reference proteome</keyword>
<dbReference type="Proteomes" id="UP001431783">
    <property type="component" value="Unassembled WGS sequence"/>
</dbReference>
<gene>
    <name evidence="2" type="ORF">WA026_005015</name>
</gene>
<dbReference type="EMBL" id="JARQZJ010000092">
    <property type="protein sequence ID" value="KAK9884077.1"/>
    <property type="molecule type" value="Genomic_DNA"/>
</dbReference>
<name>A0AAW1UUC1_9CUCU</name>
<evidence type="ECO:0000313" key="2">
    <source>
        <dbReference type="EMBL" id="KAK9884077.1"/>
    </source>
</evidence>
<evidence type="ECO:0000313" key="3">
    <source>
        <dbReference type="Proteomes" id="UP001431783"/>
    </source>
</evidence>
<accession>A0AAW1UUC1</accession>
<organism evidence="2 3">
    <name type="scientific">Henosepilachna vigintioctopunctata</name>
    <dbReference type="NCBI Taxonomy" id="420089"/>
    <lineage>
        <taxon>Eukaryota</taxon>
        <taxon>Metazoa</taxon>
        <taxon>Ecdysozoa</taxon>
        <taxon>Arthropoda</taxon>
        <taxon>Hexapoda</taxon>
        <taxon>Insecta</taxon>
        <taxon>Pterygota</taxon>
        <taxon>Neoptera</taxon>
        <taxon>Endopterygota</taxon>
        <taxon>Coleoptera</taxon>
        <taxon>Polyphaga</taxon>
        <taxon>Cucujiformia</taxon>
        <taxon>Coccinelloidea</taxon>
        <taxon>Coccinellidae</taxon>
        <taxon>Epilachninae</taxon>
        <taxon>Epilachnini</taxon>
        <taxon>Henosepilachna</taxon>
    </lineage>
</organism>
<feature type="region of interest" description="Disordered" evidence="1">
    <location>
        <begin position="102"/>
        <end position="126"/>
    </location>
</feature>
<dbReference type="AlphaFoldDB" id="A0AAW1UUC1"/>
<comment type="caution">
    <text evidence="2">The sequence shown here is derived from an EMBL/GenBank/DDBJ whole genome shotgun (WGS) entry which is preliminary data.</text>
</comment>
<sequence length="126" mass="14231">MGKIFIGNPYNVDSEYEDQELTFIVEEGGPVDLESSIDSVDAIETTDSETTDDEDFFYESSNDSDWIHDPFFDSDTDHHDQEEDDVYSVNFCYTEILPETISTLKPSDVESISNDGNPPTQEPPTD</sequence>
<protein>
    <submittedName>
        <fullName evidence="2">Uncharacterized protein</fullName>
    </submittedName>
</protein>
<feature type="compositionally biased region" description="Polar residues" evidence="1">
    <location>
        <begin position="102"/>
        <end position="119"/>
    </location>
</feature>
<reference evidence="2 3" key="1">
    <citation type="submission" date="2023-03" db="EMBL/GenBank/DDBJ databases">
        <title>Genome insight into feeding habits of ladybird beetles.</title>
        <authorList>
            <person name="Li H.-S."/>
            <person name="Huang Y.-H."/>
            <person name="Pang H."/>
        </authorList>
    </citation>
    <scope>NUCLEOTIDE SEQUENCE [LARGE SCALE GENOMIC DNA]</scope>
    <source>
        <strain evidence="2">SYSU_2023b</strain>
        <tissue evidence="2">Whole body</tissue>
    </source>
</reference>
<proteinExistence type="predicted"/>
<evidence type="ECO:0000256" key="1">
    <source>
        <dbReference type="SAM" id="MobiDB-lite"/>
    </source>
</evidence>